<evidence type="ECO:0000313" key="3">
    <source>
        <dbReference type="Proteomes" id="UP001193035"/>
    </source>
</evidence>
<evidence type="ECO:0000259" key="1">
    <source>
        <dbReference type="PROSITE" id="PS51186"/>
    </source>
</evidence>
<dbReference type="PROSITE" id="PS51186">
    <property type="entry name" value="GNAT"/>
    <property type="match status" value="1"/>
</dbReference>
<reference evidence="2 3" key="1">
    <citation type="submission" date="2019-05" db="EMBL/GenBank/DDBJ databases">
        <title>Ruegeria sp. nov., isolated from tidal flat.</title>
        <authorList>
            <person name="Kim W."/>
        </authorList>
    </citation>
    <scope>NUCLEOTIDE SEQUENCE [LARGE SCALE GENOMIC DNA]</scope>
    <source>
        <strain evidence="2 3">CAU 1488</strain>
    </source>
</reference>
<evidence type="ECO:0000313" key="2">
    <source>
        <dbReference type="EMBL" id="TMV07902.1"/>
    </source>
</evidence>
<dbReference type="EMBL" id="VCPD01000003">
    <property type="protein sequence ID" value="TMV07902.1"/>
    <property type="molecule type" value="Genomic_DNA"/>
</dbReference>
<sequence length="306" mass="33264">MPLASFWPGFKHQGEAEPVSDYHIRTLASAEVQRAVDWAAREGWNPGLQDAECFRVTDPDGFLGGFLGGEMIASVSVVNYDDSFAFLGFYIVRPEYRGAGHGLQLFRHAMTHGKGRNVGLDGVVDQQENYRRSDFDFAYNNCRFGGTVAGALKRLGNVHTGAVQPLSEVSGALKTYDRMMFPAPRDAFLASWLGAAGHHSRVCLRGGDIKGYATLRPCLSGYKVGPLFADDAGTARALLASVLGAVPEGRKDQPVFIDMPAPNARAFDLAGELGLEKSFETVRMYTGDQPDIDLSRIYGVTTFELG</sequence>
<dbReference type="Pfam" id="PF00583">
    <property type="entry name" value="Acetyltransf_1"/>
    <property type="match status" value="1"/>
</dbReference>
<protein>
    <submittedName>
        <fullName evidence="2">GNAT family N-acetyltransferase</fullName>
    </submittedName>
</protein>
<gene>
    <name evidence="2" type="ORF">FGK63_10625</name>
</gene>
<dbReference type="Gene3D" id="3.40.630.30">
    <property type="match status" value="1"/>
</dbReference>
<dbReference type="SUPFAM" id="SSF55729">
    <property type="entry name" value="Acyl-CoA N-acyltransferases (Nat)"/>
    <property type="match status" value="1"/>
</dbReference>
<dbReference type="PANTHER" id="PTHR47237">
    <property type="entry name" value="SLL0310 PROTEIN"/>
    <property type="match status" value="1"/>
</dbReference>
<dbReference type="Gene3D" id="3.40.630.90">
    <property type="match status" value="1"/>
</dbReference>
<dbReference type="InterPro" id="IPR016181">
    <property type="entry name" value="Acyl_CoA_acyltransferase"/>
</dbReference>
<accession>A0ABY2WYF6</accession>
<dbReference type="Pfam" id="PF18014">
    <property type="entry name" value="Acetyltransf_18"/>
    <property type="match status" value="1"/>
</dbReference>
<dbReference type="CDD" id="cd04301">
    <property type="entry name" value="NAT_SF"/>
    <property type="match status" value="1"/>
</dbReference>
<feature type="domain" description="N-acetyltransferase" evidence="1">
    <location>
        <begin position="22"/>
        <end position="167"/>
    </location>
</feature>
<dbReference type="InterPro" id="IPR041496">
    <property type="entry name" value="YitH/HolE_GNAT"/>
</dbReference>
<dbReference type="InterPro" id="IPR000182">
    <property type="entry name" value="GNAT_dom"/>
</dbReference>
<comment type="caution">
    <text evidence="2">The sequence shown here is derived from an EMBL/GenBank/DDBJ whole genome shotgun (WGS) entry which is preliminary data.</text>
</comment>
<dbReference type="InterPro" id="IPR052729">
    <property type="entry name" value="Acyl/Acetyltrans_Enzymes"/>
</dbReference>
<proteinExistence type="predicted"/>
<name>A0ABY2WYF6_9RHOB</name>
<organism evidence="2 3">
    <name type="scientific">Ruegeria sediminis</name>
    <dbReference type="NCBI Taxonomy" id="2583820"/>
    <lineage>
        <taxon>Bacteria</taxon>
        <taxon>Pseudomonadati</taxon>
        <taxon>Pseudomonadota</taxon>
        <taxon>Alphaproteobacteria</taxon>
        <taxon>Rhodobacterales</taxon>
        <taxon>Roseobacteraceae</taxon>
        <taxon>Ruegeria</taxon>
    </lineage>
</organism>
<dbReference type="Proteomes" id="UP001193035">
    <property type="component" value="Unassembled WGS sequence"/>
</dbReference>
<keyword evidence="3" id="KW-1185">Reference proteome</keyword>
<dbReference type="PANTHER" id="PTHR47237:SF1">
    <property type="entry name" value="SLL0310 PROTEIN"/>
    <property type="match status" value="1"/>
</dbReference>